<keyword evidence="11" id="KW-1185">Reference proteome</keyword>
<dbReference type="InterPro" id="IPR001996">
    <property type="entry name" value="PTS_IIB_1"/>
</dbReference>
<evidence type="ECO:0000313" key="10">
    <source>
        <dbReference type="EMBL" id="GGO02532.1"/>
    </source>
</evidence>
<dbReference type="PROSITE" id="PS51098">
    <property type="entry name" value="PTS_EIIB_TYPE_1"/>
    <property type="match status" value="1"/>
</dbReference>
<feature type="active site" description="Phosphocysteine intermediate; for EIIB activity" evidence="8">
    <location>
        <position position="26"/>
    </location>
</feature>
<dbReference type="SUPFAM" id="SSF55604">
    <property type="entry name" value="Glucose permease domain IIB"/>
    <property type="match status" value="1"/>
</dbReference>
<protein>
    <recommendedName>
        <fullName evidence="9">PTS EIIB type-1 domain-containing protein</fullName>
    </recommendedName>
</protein>
<feature type="domain" description="PTS EIIB type-1" evidence="9">
    <location>
        <begin position="4"/>
        <end position="62"/>
    </location>
</feature>
<name>A0ABQ2L4E6_9BACL</name>
<evidence type="ECO:0000256" key="4">
    <source>
        <dbReference type="ARBA" id="ARBA00022683"/>
    </source>
</evidence>
<keyword evidence="2" id="KW-0762">Sugar transport</keyword>
<organism evidence="10 11">
    <name type="scientific">Saccharibacillus kuerlensis</name>
    <dbReference type="NCBI Taxonomy" id="459527"/>
    <lineage>
        <taxon>Bacteria</taxon>
        <taxon>Bacillati</taxon>
        <taxon>Bacillota</taxon>
        <taxon>Bacilli</taxon>
        <taxon>Bacillales</taxon>
        <taxon>Paenibacillaceae</taxon>
        <taxon>Saccharibacillus</taxon>
    </lineage>
</organism>
<keyword evidence="3" id="KW-0808">Transferase</keyword>
<reference evidence="11" key="1">
    <citation type="journal article" date="2019" name="Int. J. Syst. Evol. Microbiol.">
        <title>The Global Catalogue of Microorganisms (GCM) 10K type strain sequencing project: providing services to taxonomists for standard genome sequencing and annotation.</title>
        <authorList>
            <consortium name="The Broad Institute Genomics Platform"/>
            <consortium name="The Broad Institute Genome Sequencing Center for Infectious Disease"/>
            <person name="Wu L."/>
            <person name="Ma J."/>
        </authorList>
    </citation>
    <scope>NUCLEOTIDE SEQUENCE [LARGE SCALE GENOMIC DNA]</scope>
    <source>
        <strain evidence="11">CGMCC 1.6964</strain>
    </source>
</reference>
<dbReference type="InterPro" id="IPR018113">
    <property type="entry name" value="PTrfase_EIIB_Cys"/>
</dbReference>
<dbReference type="InterPro" id="IPR050558">
    <property type="entry name" value="PTS_Sugar-Specific_Components"/>
</dbReference>
<proteinExistence type="predicted"/>
<evidence type="ECO:0000256" key="3">
    <source>
        <dbReference type="ARBA" id="ARBA00022679"/>
    </source>
</evidence>
<comment type="caution">
    <text evidence="10">The sequence shown here is derived from an EMBL/GenBank/DDBJ whole genome shotgun (WGS) entry which is preliminary data.</text>
</comment>
<dbReference type="PANTHER" id="PTHR30175">
    <property type="entry name" value="PHOSPHOTRANSFERASE SYSTEM TRANSPORT PROTEIN"/>
    <property type="match status" value="1"/>
</dbReference>
<keyword evidence="1" id="KW-0813">Transport</keyword>
<evidence type="ECO:0000256" key="6">
    <source>
        <dbReference type="ARBA" id="ARBA00022777"/>
    </source>
</evidence>
<gene>
    <name evidence="10" type="ORF">GCM10010969_25950</name>
</gene>
<dbReference type="PROSITE" id="PS01035">
    <property type="entry name" value="PTS_EIIB_TYPE_1_CYS"/>
    <property type="match status" value="1"/>
</dbReference>
<dbReference type="Proteomes" id="UP000606653">
    <property type="component" value="Unassembled WGS sequence"/>
</dbReference>
<dbReference type="EMBL" id="BMLN01000007">
    <property type="protein sequence ID" value="GGO02532.1"/>
    <property type="molecule type" value="Genomic_DNA"/>
</dbReference>
<keyword evidence="6" id="KW-0418">Kinase</keyword>
<sequence>MDYKRTASEVLKNVDGKENVAHFEHCSTRLRFSLKDDSKADVAKLESTEGVMAVKMGASARS</sequence>
<dbReference type="RefSeq" id="WP_026293984.1">
    <property type="nucleotide sequence ID" value="NZ_BMLN01000007.1"/>
</dbReference>
<dbReference type="InterPro" id="IPR036878">
    <property type="entry name" value="Glu_permease_IIB"/>
</dbReference>
<evidence type="ECO:0000256" key="8">
    <source>
        <dbReference type="PROSITE-ProRule" id="PRU00421"/>
    </source>
</evidence>
<evidence type="ECO:0000313" key="11">
    <source>
        <dbReference type="Proteomes" id="UP000606653"/>
    </source>
</evidence>
<dbReference type="PANTHER" id="PTHR30175:SF1">
    <property type="entry name" value="PTS SYSTEM ARBUTIN-, CELLOBIOSE-, AND SALICIN-SPECIFIC EIIBC COMPONENT-RELATED"/>
    <property type="match status" value="1"/>
</dbReference>
<dbReference type="Gene3D" id="3.30.1360.60">
    <property type="entry name" value="Glucose permease domain IIB"/>
    <property type="match status" value="1"/>
</dbReference>
<accession>A0ABQ2L4E6</accession>
<evidence type="ECO:0000256" key="7">
    <source>
        <dbReference type="ARBA" id="ARBA00022989"/>
    </source>
</evidence>
<keyword evidence="5" id="KW-0812">Transmembrane</keyword>
<evidence type="ECO:0000256" key="5">
    <source>
        <dbReference type="ARBA" id="ARBA00022692"/>
    </source>
</evidence>
<keyword evidence="7" id="KW-0472">Membrane</keyword>
<evidence type="ECO:0000259" key="9">
    <source>
        <dbReference type="PROSITE" id="PS51098"/>
    </source>
</evidence>
<dbReference type="Pfam" id="PF00367">
    <property type="entry name" value="PTS_EIIB"/>
    <property type="match status" value="1"/>
</dbReference>
<keyword evidence="7" id="KW-1133">Transmembrane helix</keyword>
<evidence type="ECO:0000256" key="2">
    <source>
        <dbReference type="ARBA" id="ARBA00022597"/>
    </source>
</evidence>
<keyword evidence="4" id="KW-0598">Phosphotransferase system</keyword>
<evidence type="ECO:0000256" key="1">
    <source>
        <dbReference type="ARBA" id="ARBA00022448"/>
    </source>
</evidence>